<reference evidence="1 2" key="1">
    <citation type="journal article" date="2016" name="Nat. Commun.">
        <title>Thousands of microbial genomes shed light on interconnected biogeochemical processes in an aquifer system.</title>
        <authorList>
            <person name="Anantharaman K."/>
            <person name="Brown C.T."/>
            <person name="Hug L.A."/>
            <person name="Sharon I."/>
            <person name="Castelle C.J."/>
            <person name="Probst A.J."/>
            <person name="Thomas B.C."/>
            <person name="Singh A."/>
            <person name="Wilkins M.J."/>
            <person name="Karaoz U."/>
            <person name="Brodie E.L."/>
            <person name="Williams K.H."/>
            <person name="Hubbard S.S."/>
            <person name="Banfield J.F."/>
        </authorList>
    </citation>
    <scope>NUCLEOTIDE SEQUENCE [LARGE SCALE GENOMIC DNA]</scope>
</reference>
<comment type="caution">
    <text evidence="1">The sequence shown here is derived from an EMBL/GenBank/DDBJ whole genome shotgun (WGS) entry which is preliminary data.</text>
</comment>
<proteinExistence type="predicted"/>
<protein>
    <submittedName>
        <fullName evidence="1">Uncharacterized protein</fullName>
    </submittedName>
</protein>
<evidence type="ECO:0000313" key="1">
    <source>
        <dbReference type="EMBL" id="OGY52620.1"/>
    </source>
</evidence>
<dbReference type="AlphaFoldDB" id="A0A1G1YLT6"/>
<accession>A0A1G1YLT6</accession>
<organism evidence="1 2">
    <name type="scientific">Candidatus Buchananbacteria bacterium RIFCSPLOWO2_01_FULL_39_33</name>
    <dbReference type="NCBI Taxonomy" id="1797543"/>
    <lineage>
        <taxon>Bacteria</taxon>
        <taxon>Candidatus Buchananiibacteriota</taxon>
    </lineage>
</organism>
<dbReference type="EMBL" id="MHIM01000013">
    <property type="protein sequence ID" value="OGY52620.1"/>
    <property type="molecule type" value="Genomic_DNA"/>
</dbReference>
<gene>
    <name evidence="1" type="ORF">A3A02_03805</name>
</gene>
<evidence type="ECO:0000313" key="2">
    <source>
        <dbReference type="Proteomes" id="UP000177376"/>
    </source>
</evidence>
<sequence>MRVVVTVNRVDRTRNPQQVLDATGRRQYTNSAVVAAMPSGGTGVEENVIMEFFRVGKNANDDEVAKAYEERGLVPDPYAQAAVNEADPAFADEYPNGTHWKDADGNWCYAAFGRLDAERNVNVRRRGVDVWYDDWWFGGVRQ</sequence>
<dbReference type="Proteomes" id="UP000177376">
    <property type="component" value="Unassembled WGS sequence"/>
</dbReference>
<name>A0A1G1YLT6_9BACT</name>